<proteinExistence type="predicted"/>
<keyword evidence="4" id="KW-1185">Reference proteome</keyword>
<accession>A0A811LUW8</accession>
<dbReference type="EMBL" id="CAJFDH010000006">
    <property type="protein sequence ID" value="CAD5230825.1"/>
    <property type="molecule type" value="Genomic_DNA"/>
</dbReference>
<name>A0A811LUW8_9BILA</name>
<evidence type="ECO:0008006" key="5">
    <source>
        <dbReference type="Google" id="ProtNLM"/>
    </source>
</evidence>
<protein>
    <recommendedName>
        <fullName evidence="5">Tubulin/FtsZ 2-layer sandwich domain-containing protein</fullName>
    </recommendedName>
</protein>
<dbReference type="SUPFAM" id="SSF55307">
    <property type="entry name" value="Tubulin C-terminal domain-like"/>
    <property type="match status" value="1"/>
</dbReference>
<dbReference type="Proteomes" id="UP000614601">
    <property type="component" value="Unassembled WGS sequence"/>
</dbReference>
<keyword evidence="2" id="KW-0342">GTP-binding</keyword>
<dbReference type="Gene3D" id="3.40.50.1440">
    <property type="entry name" value="Tubulin/FtsZ, GTPase domain"/>
    <property type="match status" value="1"/>
</dbReference>
<evidence type="ECO:0000313" key="3">
    <source>
        <dbReference type="EMBL" id="CAD5230825.1"/>
    </source>
</evidence>
<dbReference type="OrthoDB" id="10249382at2759"/>
<dbReference type="AlphaFoldDB" id="A0A811LUW8"/>
<organism evidence="3 4">
    <name type="scientific">Bursaphelenchus okinawaensis</name>
    <dbReference type="NCBI Taxonomy" id="465554"/>
    <lineage>
        <taxon>Eukaryota</taxon>
        <taxon>Metazoa</taxon>
        <taxon>Ecdysozoa</taxon>
        <taxon>Nematoda</taxon>
        <taxon>Chromadorea</taxon>
        <taxon>Rhabditida</taxon>
        <taxon>Tylenchina</taxon>
        <taxon>Tylenchomorpha</taxon>
        <taxon>Aphelenchoidea</taxon>
        <taxon>Aphelenchoididae</taxon>
        <taxon>Bursaphelenchus</taxon>
    </lineage>
</organism>
<gene>
    <name evidence="3" type="ORF">BOKJ2_LOCUS14335</name>
</gene>
<reference evidence="3" key="1">
    <citation type="submission" date="2020-09" db="EMBL/GenBank/DDBJ databases">
        <authorList>
            <person name="Kikuchi T."/>
        </authorList>
    </citation>
    <scope>NUCLEOTIDE SEQUENCE</scope>
    <source>
        <strain evidence="3">SH1</strain>
    </source>
</reference>
<dbReference type="InterPro" id="IPR008280">
    <property type="entry name" value="Tub_FtsZ_C"/>
</dbReference>
<dbReference type="GO" id="GO:0005525">
    <property type="term" value="F:GTP binding"/>
    <property type="evidence" value="ECO:0007669"/>
    <property type="project" value="UniProtKB-KW"/>
</dbReference>
<comment type="caution">
    <text evidence="3">The sequence shown here is derived from an EMBL/GenBank/DDBJ whole genome shotgun (WGS) entry which is preliminary data.</text>
</comment>
<evidence type="ECO:0000256" key="2">
    <source>
        <dbReference type="ARBA" id="ARBA00023134"/>
    </source>
</evidence>
<sequence>MVNVVDNKALDKMAEGVGKMDATFKDTNSMIAQIMRMASSPFMDVNSSTSTIQNLIEDLCPLPRLHFISTACFPCNLPGRPIIAPKTTATDTLRRVLQPKSLMISTTDELIGKIVAGIVVFEGSRDDIDVIRIGKDAALKYQNLFMAIFPVKEQQIVCLRQKVDR</sequence>
<evidence type="ECO:0000313" key="4">
    <source>
        <dbReference type="Proteomes" id="UP000614601"/>
    </source>
</evidence>
<dbReference type="InterPro" id="IPR036525">
    <property type="entry name" value="Tubulin/FtsZ_GTPase_sf"/>
</dbReference>
<dbReference type="EMBL" id="CAJFCW020000006">
    <property type="protein sequence ID" value="CAG9128020.1"/>
    <property type="molecule type" value="Genomic_DNA"/>
</dbReference>
<keyword evidence="1" id="KW-0547">Nucleotide-binding</keyword>
<dbReference type="Proteomes" id="UP000783686">
    <property type="component" value="Unassembled WGS sequence"/>
</dbReference>
<evidence type="ECO:0000256" key="1">
    <source>
        <dbReference type="ARBA" id="ARBA00022741"/>
    </source>
</evidence>